<protein>
    <submittedName>
        <fullName evidence="4">DegT/DnrJ/EryC1/StrS family aminotransferase</fullName>
    </submittedName>
</protein>
<dbReference type="InterPro" id="IPR015421">
    <property type="entry name" value="PyrdxlP-dep_Trfase_major"/>
</dbReference>
<dbReference type="EMBL" id="CP120682">
    <property type="protein sequence ID" value="WKN36526.1"/>
    <property type="molecule type" value="Genomic_DNA"/>
</dbReference>
<dbReference type="GO" id="GO:0030170">
    <property type="term" value="F:pyridoxal phosphate binding"/>
    <property type="evidence" value="ECO:0007669"/>
    <property type="project" value="TreeGrafter"/>
</dbReference>
<evidence type="ECO:0000256" key="3">
    <source>
        <dbReference type="RuleBase" id="RU004508"/>
    </source>
</evidence>
<dbReference type="InterPro" id="IPR015422">
    <property type="entry name" value="PyrdxlP-dep_Trfase_small"/>
</dbReference>
<dbReference type="GO" id="GO:0000271">
    <property type="term" value="P:polysaccharide biosynthetic process"/>
    <property type="evidence" value="ECO:0007669"/>
    <property type="project" value="TreeGrafter"/>
</dbReference>
<reference evidence="4" key="2">
    <citation type="journal article" date="2024" name="Antonie Van Leeuwenhoek">
        <title>Roseihalotalea indica gen. nov., sp. nov., a halophilic Bacteroidetes from mesopelagic Southwest Indian Ocean with higher carbohydrate metabolic potential.</title>
        <authorList>
            <person name="Chen B."/>
            <person name="Zhang M."/>
            <person name="Lin D."/>
            <person name="Ye J."/>
            <person name="Tang K."/>
        </authorList>
    </citation>
    <scope>NUCLEOTIDE SEQUENCE</scope>
    <source>
        <strain evidence="4">TK19036</strain>
    </source>
</reference>
<evidence type="ECO:0000313" key="4">
    <source>
        <dbReference type="EMBL" id="WKN36526.1"/>
    </source>
</evidence>
<dbReference type="AlphaFoldDB" id="A0AA49GQK1"/>
<proteinExistence type="inferred from homology"/>
<evidence type="ECO:0000256" key="1">
    <source>
        <dbReference type="PIRSR" id="PIRSR000390-1"/>
    </source>
</evidence>
<dbReference type="Pfam" id="PF01041">
    <property type="entry name" value="DegT_DnrJ_EryC1"/>
    <property type="match status" value="1"/>
</dbReference>
<sequence length="381" mass="41792">MIKKFIREVREFYQRPQGTIHLIETAMYGNEYQYIKECLDSGIVSTIGEEITTFEKAVAQRVGTAYAIATSSGTAALHLGLLVNGVQSGDFVLTQPFTFIAPVNAILHAGAKPLFTDIDQETLGLSPEALQDFLRAEAEVRDDKQCYHIATGRRIAACLPVHAFGHPARLTEITAICERYHIPVVEDAAEGLGSTRQGQPVGTFGQVGVLSFNGNKIVTSGGGGMLITQDEVLAQKAQFMALQSTGQNSAALGLVGYNYRMPALNAALGLAQWQNLDESIQRKQQLKDWYQALVKDEDVELFQQPAHTFSNYWLQTLIFPDKKSRDVFVAETNAAGIKTRAAWPSLHQHPLFASPYHAAVPNAQWAEDHLANVPSTIKTHA</sequence>
<feature type="modified residue" description="N6-(pyridoxal phosphate)lysine" evidence="2">
    <location>
        <position position="216"/>
    </location>
</feature>
<dbReference type="CDD" id="cd00616">
    <property type="entry name" value="AHBA_syn"/>
    <property type="match status" value="1"/>
</dbReference>
<dbReference type="SUPFAM" id="SSF53383">
    <property type="entry name" value="PLP-dependent transferases"/>
    <property type="match status" value="1"/>
</dbReference>
<dbReference type="Gene3D" id="3.40.640.10">
    <property type="entry name" value="Type I PLP-dependent aspartate aminotransferase-like (Major domain)"/>
    <property type="match status" value="1"/>
</dbReference>
<dbReference type="Gene3D" id="3.90.1150.10">
    <property type="entry name" value="Aspartate Aminotransferase, domain 1"/>
    <property type="match status" value="1"/>
</dbReference>
<comment type="similarity">
    <text evidence="3">Belongs to the DegT/DnrJ/EryC1 family.</text>
</comment>
<dbReference type="GO" id="GO:0008483">
    <property type="term" value="F:transaminase activity"/>
    <property type="evidence" value="ECO:0007669"/>
    <property type="project" value="UniProtKB-KW"/>
</dbReference>
<gene>
    <name evidence="4" type="ORF">K4G66_29630</name>
</gene>
<dbReference type="InterPro" id="IPR015424">
    <property type="entry name" value="PyrdxlP-dep_Trfase"/>
</dbReference>
<feature type="active site" description="Proton acceptor" evidence="1">
    <location>
        <position position="216"/>
    </location>
</feature>
<keyword evidence="2 3" id="KW-0663">Pyridoxal phosphate</keyword>
<evidence type="ECO:0000256" key="2">
    <source>
        <dbReference type="PIRSR" id="PIRSR000390-2"/>
    </source>
</evidence>
<organism evidence="4">
    <name type="scientific">Roseihalotalea indica</name>
    <dbReference type="NCBI Taxonomy" id="2867963"/>
    <lineage>
        <taxon>Bacteria</taxon>
        <taxon>Pseudomonadati</taxon>
        <taxon>Bacteroidota</taxon>
        <taxon>Cytophagia</taxon>
        <taxon>Cytophagales</taxon>
        <taxon>Catalimonadaceae</taxon>
        <taxon>Roseihalotalea</taxon>
    </lineage>
</organism>
<keyword evidence="4" id="KW-0032">Aminotransferase</keyword>
<reference evidence="4" key="1">
    <citation type="journal article" date="2023" name="Comput. Struct. Biotechnol. J.">
        <title>Discovery of a novel marine Bacteroidetes with a rich repertoire of carbohydrate-active enzymes.</title>
        <authorList>
            <person name="Chen B."/>
            <person name="Liu G."/>
            <person name="Chen Q."/>
            <person name="Wang H."/>
            <person name="Liu L."/>
            <person name="Tang K."/>
        </authorList>
    </citation>
    <scope>NUCLEOTIDE SEQUENCE</scope>
    <source>
        <strain evidence="4">TK19036</strain>
    </source>
</reference>
<dbReference type="PANTHER" id="PTHR30244">
    <property type="entry name" value="TRANSAMINASE"/>
    <property type="match status" value="1"/>
</dbReference>
<dbReference type="PANTHER" id="PTHR30244:SF30">
    <property type="entry name" value="BLR5990 PROTEIN"/>
    <property type="match status" value="1"/>
</dbReference>
<keyword evidence="4" id="KW-0808">Transferase</keyword>
<dbReference type="InterPro" id="IPR000653">
    <property type="entry name" value="DegT/StrS_aminotransferase"/>
</dbReference>
<dbReference type="PIRSF" id="PIRSF000390">
    <property type="entry name" value="PLP_StrS"/>
    <property type="match status" value="1"/>
</dbReference>
<name>A0AA49GQK1_9BACT</name>
<accession>A0AA49GQK1</accession>